<dbReference type="InterPro" id="IPR045584">
    <property type="entry name" value="Pilin-like"/>
</dbReference>
<dbReference type="SUPFAM" id="SSF54523">
    <property type="entry name" value="Pili subunits"/>
    <property type="match status" value="1"/>
</dbReference>
<evidence type="ECO:0000313" key="2">
    <source>
        <dbReference type="EMBL" id="HIS35390.1"/>
    </source>
</evidence>
<dbReference type="Pfam" id="PF07963">
    <property type="entry name" value="N_methyl"/>
    <property type="match status" value="1"/>
</dbReference>
<dbReference type="EMBL" id="DVIU01000041">
    <property type="protein sequence ID" value="HIS35390.1"/>
    <property type="molecule type" value="Genomic_DNA"/>
</dbReference>
<evidence type="ECO:0000313" key="3">
    <source>
        <dbReference type="Proteomes" id="UP000823928"/>
    </source>
</evidence>
<evidence type="ECO:0000256" key="1">
    <source>
        <dbReference type="SAM" id="Phobius"/>
    </source>
</evidence>
<proteinExistence type="predicted"/>
<organism evidence="2 3">
    <name type="scientific">Candidatus Scatousia excrementigallinarum</name>
    <dbReference type="NCBI Taxonomy" id="2840935"/>
    <lineage>
        <taxon>Bacteria</taxon>
        <taxon>Candidatus Scatousia</taxon>
    </lineage>
</organism>
<name>A0A9D1JMP7_9BACT</name>
<dbReference type="NCBIfam" id="TIGR02532">
    <property type="entry name" value="IV_pilin_GFxxxE"/>
    <property type="match status" value="1"/>
</dbReference>
<feature type="transmembrane region" description="Helical" evidence="1">
    <location>
        <begin position="12"/>
        <end position="31"/>
    </location>
</feature>
<keyword evidence="1" id="KW-1133">Transmembrane helix</keyword>
<keyword evidence="1" id="KW-0812">Transmembrane</keyword>
<accession>A0A9D1JMP7</accession>
<protein>
    <submittedName>
        <fullName evidence="2">Type II secretion system protein</fullName>
    </submittedName>
</protein>
<keyword evidence="1" id="KW-0472">Membrane</keyword>
<dbReference type="InterPro" id="IPR012902">
    <property type="entry name" value="N_methyl_site"/>
</dbReference>
<reference evidence="2" key="1">
    <citation type="submission" date="2020-10" db="EMBL/GenBank/DDBJ databases">
        <authorList>
            <person name="Gilroy R."/>
        </authorList>
    </citation>
    <scope>NUCLEOTIDE SEQUENCE</scope>
    <source>
        <strain evidence="2">6276</strain>
    </source>
</reference>
<reference evidence="2" key="2">
    <citation type="journal article" date="2021" name="PeerJ">
        <title>Extensive microbial diversity within the chicken gut microbiome revealed by metagenomics and culture.</title>
        <authorList>
            <person name="Gilroy R."/>
            <person name="Ravi A."/>
            <person name="Getino M."/>
            <person name="Pursley I."/>
            <person name="Horton D.L."/>
            <person name="Alikhan N.F."/>
            <person name="Baker D."/>
            <person name="Gharbi K."/>
            <person name="Hall N."/>
            <person name="Watson M."/>
            <person name="Adriaenssens E.M."/>
            <person name="Foster-Nyarko E."/>
            <person name="Jarju S."/>
            <person name="Secka A."/>
            <person name="Antonio M."/>
            <person name="Oren A."/>
            <person name="Chaudhuri R.R."/>
            <person name="La Ragione R."/>
            <person name="Hildebrand F."/>
            <person name="Pallen M.J."/>
        </authorList>
    </citation>
    <scope>NUCLEOTIDE SEQUENCE</scope>
    <source>
        <strain evidence="2">6276</strain>
    </source>
</reference>
<dbReference type="AlphaFoldDB" id="A0A9D1JMP7"/>
<dbReference type="Proteomes" id="UP000823928">
    <property type="component" value="Unassembled WGS sequence"/>
</dbReference>
<sequence length="252" mass="28045">MKKNAFTLAEVLITLGIIGIVAAMTLPAIIANHRAKELEVRFKKAYSLIWNIHMRMIGDYGGVYDNFIKQNVKLEDSEELTELRYKYIDIFMKYINGGKICNWENSTFRCLNKDVSVNYKTYDGKKNAHLAADAVSNRVVLASDGITIFFGNTLFRNNRLYVDTNGPAKGPNRLGFDLFAFDVDKNDKIIPPMTFGGGGDNAVTEEGETGTTADCSIKKAGNSYNGFGCAVYAMNDKSPDNPALSYWKNLPK</sequence>
<gene>
    <name evidence="2" type="ORF">IAC10_01995</name>
</gene>
<comment type="caution">
    <text evidence="2">The sequence shown here is derived from an EMBL/GenBank/DDBJ whole genome shotgun (WGS) entry which is preliminary data.</text>
</comment>